<sequence length="207" mass="23044">MNEASVIKKGRKFDQVLAGARDVFMADGYEGASVDAIAKAAGVSKATLYSYFADKSLLFLEVAKTECLTQIDEAARILDEYDHPRTVLAEAGRRMMGLVLSPFGQAIFRMCVAERDRFPELGREFYRTGPEVFHGTMCAYFEQAVEKGDLVIDDLKLASDQYIELCHAQLFTEMVFGIREHASEEEIARVVDGAVETFMARYGAQPA</sequence>
<dbReference type="PROSITE" id="PS01081">
    <property type="entry name" value="HTH_TETR_1"/>
    <property type="match status" value="1"/>
</dbReference>
<dbReference type="EMBL" id="CXSU01000011">
    <property type="protein sequence ID" value="CTQ49326.1"/>
    <property type="molecule type" value="Genomic_DNA"/>
</dbReference>
<dbReference type="STRING" id="420998.JDO7802_01339"/>
<feature type="DNA-binding region" description="H-T-H motif" evidence="4">
    <location>
        <begin position="33"/>
        <end position="52"/>
    </location>
</feature>
<dbReference type="InterPro" id="IPR023772">
    <property type="entry name" value="DNA-bd_HTH_TetR-type_CS"/>
</dbReference>
<dbReference type="GO" id="GO:0003700">
    <property type="term" value="F:DNA-binding transcription factor activity"/>
    <property type="evidence" value="ECO:0007669"/>
    <property type="project" value="TreeGrafter"/>
</dbReference>
<name>A0A0M6YJU0_9RHOB</name>
<dbReference type="Pfam" id="PF00440">
    <property type="entry name" value="TetR_N"/>
    <property type="match status" value="1"/>
</dbReference>
<keyword evidence="1" id="KW-0805">Transcription regulation</keyword>
<feature type="domain" description="HTH tetR-type" evidence="5">
    <location>
        <begin position="10"/>
        <end position="70"/>
    </location>
</feature>
<dbReference type="SUPFAM" id="SSF46689">
    <property type="entry name" value="Homeodomain-like"/>
    <property type="match status" value="1"/>
</dbReference>
<evidence type="ECO:0000313" key="7">
    <source>
        <dbReference type="Proteomes" id="UP000049222"/>
    </source>
</evidence>
<dbReference type="Gene3D" id="1.10.357.10">
    <property type="entry name" value="Tetracycline Repressor, domain 2"/>
    <property type="match status" value="1"/>
</dbReference>
<evidence type="ECO:0000256" key="1">
    <source>
        <dbReference type="ARBA" id="ARBA00023015"/>
    </source>
</evidence>
<dbReference type="InterPro" id="IPR039536">
    <property type="entry name" value="TetR_C_Proteobacteria"/>
</dbReference>
<keyword evidence="7" id="KW-1185">Reference proteome</keyword>
<evidence type="ECO:0000256" key="4">
    <source>
        <dbReference type="PROSITE-ProRule" id="PRU00335"/>
    </source>
</evidence>
<evidence type="ECO:0000256" key="3">
    <source>
        <dbReference type="ARBA" id="ARBA00023163"/>
    </source>
</evidence>
<keyword evidence="2 4" id="KW-0238">DNA-binding</keyword>
<dbReference type="InterPro" id="IPR009057">
    <property type="entry name" value="Homeodomain-like_sf"/>
</dbReference>
<dbReference type="Pfam" id="PF14246">
    <property type="entry name" value="TetR_C_7"/>
    <property type="match status" value="1"/>
</dbReference>
<proteinExistence type="predicted"/>
<dbReference type="PROSITE" id="PS50977">
    <property type="entry name" value="HTH_TETR_2"/>
    <property type="match status" value="1"/>
</dbReference>
<dbReference type="AlphaFoldDB" id="A0A0M6YJU0"/>
<dbReference type="InterPro" id="IPR036271">
    <property type="entry name" value="Tet_transcr_reg_TetR-rel_C_sf"/>
</dbReference>
<dbReference type="GO" id="GO:0000976">
    <property type="term" value="F:transcription cis-regulatory region binding"/>
    <property type="evidence" value="ECO:0007669"/>
    <property type="project" value="TreeGrafter"/>
</dbReference>
<dbReference type="SUPFAM" id="SSF48498">
    <property type="entry name" value="Tetracyclin repressor-like, C-terminal domain"/>
    <property type="match status" value="1"/>
</dbReference>
<evidence type="ECO:0000313" key="6">
    <source>
        <dbReference type="EMBL" id="CTQ49326.1"/>
    </source>
</evidence>
<reference evidence="6 7" key="1">
    <citation type="submission" date="2015-07" db="EMBL/GenBank/DDBJ databases">
        <authorList>
            <person name="Noorani M."/>
        </authorList>
    </citation>
    <scope>NUCLEOTIDE SEQUENCE [LARGE SCALE GENOMIC DNA]</scope>
    <source>
        <strain evidence="6 7">CECT 7802</strain>
    </source>
</reference>
<organism evidence="6 7">
    <name type="scientific">Jannaschia donghaensis</name>
    <dbReference type="NCBI Taxonomy" id="420998"/>
    <lineage>
        <taxon>Bacteria</taxon>
        <taxon>Pseudomonadati</taxon>
        <taxon>Pseudomonadota</taxon>
        <taxon>Alphaproteobacteria</taxon>
        <taxon>Rhodobacterales</taxon>
        <taxon>Roseobacteraceae</taxon>
        <taxon>Jannaschia</taxon>
    </lineage>
</organism>
<dbReference type="RefSeq" id="WP_187298106.1">
    <property type="nucleotide sequence ID" value="NZ_CXSU01000011.1"/>
</dbReference>
<dbReference type="PANTHER" id="PTHR30055">
    <property type="entry name" value="HTH-TYPE TRANSCRIPTIONAL REGULATOR RUTR"/>
    <property type="match status" value="1"/>
</dbReference>
<dbReference type="PANTHER" id="PTHR30055:SF146">
    <property type="entry name" value="HTH-TYPE TRANSCRIPTIONAL DUAL REGULATOR CECR"/>
    <property type="match status" value="1"/>
</dbReference>
<dbReference type="InterPro" id="IPR001647">
    <property type="entry name" value="HTH_TetR"/>
</dbReference>
<dbReference type="FunFam" id="1.10.10.60:FF:000141">
    <property type="entry name" value="TetR family transcriptional regulator"/>
    <property type="match status" value="1"/>
</dbReference>
<gene>
    <name evidence="6" type="primary">acnR</name>
    <name evidence="6" type="ORF">JDO7802_01339</name>
</gene>
<dbReference type="InterPro" id="IPR050109">
    <property type="entry name" value="HTH-type_TetR-like_transc_reg"/>
</dbReference>
<protein>
    <submittedName>
        <fullName evidence="6">HTH-type transcriptional repressor AcnR</fullName>
    </submittedName>
</protein>
<dbReference type="Gene3D" id="1.10.10.60">
    <property type="entry name" value="Homeodomain-like"/>
    <property type="match status" value="1"/>
</dbReference>
<evidence type="ECO:0000259" key="5">
    <source>
        <dbReference type="PROSITE" id="PS50977"/>
    </source>
</evidence>
<keyword evidence="3" id="KW-0804">Transcription</keyword>
<accession>A0A0M6YJU0</accession>
<dbReference type="PRINTS" id="PR00455">
    <property type="entry name" value="HTHTETR"/>
</dbReference>
<dbReference type="Proteomes" id="UP000049222">
    <property type="component" value="Unassembled WGS sequence"/>
</dbReference>
<evidence type="ECO:0000256" key="2">
    <source>
        <dbReference type="ARBA" id="ARBA00023125"/>
    </source>
</evidence>